<dbReference type="GO" id="GO:0016787">
    <property type="term" value="F:hydrolase activity"/>
    <property type="evidence" value="ECO:0007669"/>
    <property type="project" value="UniProtKB-KW"/>
</dbReference>
<dbReference type="PANTHER" id="PTHR43576:SF3">
    <property type="entry name" value="ALPHA-L-ARABINOFURANOSIDASE C"/>
    <property type="match status" value="1"/>
</dbReference>
<gene>
    <name evidence="3" type="ORF">U7230_03635</name>
</gene>
<keyword evidence="3" id="KW-0378">Hydrolase</keyword>
<dbReference type="Pfam" id="PF11790">
    <property type="entry name" value="Glyco_hydro_cc"/>
    <property type="match status" value="1"/>
</dbReference>
<sequence>MGAVVRHRALLPSRIRGWLSLAAALAGGWALAGAGSRAWEPSEIQAGASGLPSADGAAVTATEWPSRPVGRLPELAVSGFNFANFMQVVGFERELGELRIRSIRFPAGNLGDQRDRTPADLDLLRRHWLLLGRPQVVMQARVFGGTPQQAVEAAHYAASIGLPIAYWEIGNEPDLYPPAGSWTPEGYCETFRAFADVLRPEAPQARFAGPAVSGGSHKMEWVRRFVFACGDVVDVVTWHVYPTDGSWREDEALATSAEVSSEIELVRSWLRDPVTNPRGWRRAGEVGLGVTEFGLSWRSASFRHLADFTAALWTADVAGRLMAGRVELAQYFALQDTGGHGLLDGAGFTRPTYYVFRMLSDFRGSVVPVRLNGARATVSAYAVAGDDGILRVLVVNTDASSAFRMHLEAAEGTGTRVLSAEQLTQTSLETYDDVVSLPATLPALIAPRSVTVVRLGVTARRDLRYEVGRRARPLDACSEPTGELHLRLERL</sequence>
<evidence type="ECO:0000259" key="2">
    <source>
        <dbReference type="Pfam" id="PF11790"/>
    </source>
</evidence>
<dbReference type="InterPro" id="IPR024655">
    <property type="entry name" value="Asl1_glyco_hydro_catalytic"/>
</dbReference>
<accession>A0ABZ1BZB2</accession>
<dbReference type="Proteomes" id="UP001332192">
    <property type="component" value="Chromosome"/>
</dbReference>
<dbReference type="PANTHER" id="PTHR43576">
    <property type="entry name" value="ALPHA-L-ARABINOFURANOSIDASE C-RELATED"/>
    <property type="match status" value="1"/>
</dbReference>
<keyword evidence="4" id="KW-1185">Reference proteome</keyword>
<dbReference type="InterPro" id="IPR013780">
    <property type="entry name" value="Glyco_hydro_b"/>
</dbReference>
<dbReference type="Gene3D" id="3.20.20.80">
    <property type="entry name" value="Glycosidases"/>
    <property type="match status" value="1"/>
</dbReference>
<evidence type="ECO:0000313" key="4">
    <source>
        <dbReference type="Proteomes" id="UP001332192"/>
    </source>
</evidence>
<dbReference type="Gene3D" id="2.60.40.1180">
    <property type="entry name" value="Golgi alpha-mannosidase II"/>
    <property type="match status" value="1"/>
</dbReference>
<reference evidence="3 4" key="1">
    <citation type="journal article" date="2024" name="Front. Microbiol.">
        <title>Novel thermophilic genera Geochorda gen. nov. and Carboxydochorda gen. nov. from the deep terrestrial subsurface reveal the ecophysiological diversity in the class Limnochordia.</title>
        <authorList>
            <person name="Karnachuk O.V."/>
            <person name="Lukina A.P."/>
            <person name="Avakyan M.R."/>
            <person name="Kadnikov V.V."/>
            <person name="Begmatov S."/>
            <person name="Beletsky A.V."/>
            <person name="Vlasova K.G."/>
            <person name="Novikov A.A."/>
            <person name="Shcherbakova V.A."/>
            <person name="Mardanov A.V."/>
            <person name="Ravin N.V."/>
        </authorList>
    </citation>
    <scope>NUCLEOTIDE SEQUENCE [LARGE SCALE GENOMIC DNA]</scope>
    <source>
        <strain evidence="3 4">L945</strain>
    </source>
</reference>
<evidence type="ECO:0000256" key="1">
    <source>
        <dbReference type="ARBA" id="ARBA00004881"/>
    </source>
</evidence>
<dbReference type="EMBL" id="CP141615">
    <property type="protein sequence ID" value="WRP18107.1"/>
    <property type="molecule type" value="Genomic_DNA"/>
</dbReference>
<evidence type="ECO:0000313" key="3">
    <source>
        <dbReference type="EMBL" id="WRP18107.1"/>
    </source>
</evidence>
<protein>
    <submittedName>
        <fullName evidence="3">Glycosyl hydrolase</fullName>
    </submittedName>
</protein>
<proteinExistence type="predicted"/>
<organism evidence="3 4">
    <name type="scientific">Carboxydichorda subterranea</name>
    <dbReference type="NCBI Taxonomy" id="3109565"/>
    <lineage>
        <taxon>Bacteria</taxon>
        <taxon>Bacillati</taxon>
        <taxon>Bacillota</taxon>
        <taxon>Limnochordia</taxon>
        <taxon>Limnochordales</taxon>
        <taxon>Geochordaceae</taxon>
        <taxon>Carboxydichorda</taxon>
    </lineage>
</organism>
<dbReference type="RefSeq" id="WP_324717378.1">
    <property type="nucleotide sequence ID" value="NZ_CP141615.1"/>
</dbReference>
<feature type="domain" description="Asl1-like glycosyl hydrolase catalytic" evidence="2">
    <location>
        <begin position="171"/>
        <end position="244"/>
    </location>
</feature>
<dbReference type="SUPFAM" id="SSF51445">
    <property type="entry name" value="(Trans)glycosidases"/>
    <property type="match status" value="1"/>
</dbReference>
<name>A0ABZ1BZB2_9FIRM</name>
<comment type="pathway">
    <text evidence="1">Glycan metabolism.</text>
</comment>
<dbReference type="InterPro" id="IPR017853">
    <property type="entry name" value="GH"/>
</dbReference>
<dbReference type="SUPFAM" id="SSF51011">
    <property type="entry name" value="Glycosyl hydrolase domain"/>
    <property type="match status" value="1"/>
</dbReference>